<dbReference type="Pfam" id="PF02225">
    <property type="entry name" value="PA"/>
    <property type="match status" value="1"/>
</dbReference>
<dbReference type="Pfam" id="PF00082">
    <property type="entry name" value="Peptidase_S8"/>
    <property type="match status" value="1"/>
</dbReference>
<evidence type="ECO:0000256" key="10">
    <source>
        <dbReference type="SAM" id="MobiDB-lite"/>
    </source>
</evidence>
<evidence type="ECO:0000256" key="1">
    <source>
        <dbReference type="ARBA" id="ARBA00011073"/>
    </source>
</evidence>
<evidence type="ECO:0000259" key="14">
    <source>
        <dbReference type="Pfam" id="PF05922"/>
    </source>
</evidence>
<dbReference type="InterPro" id="IPR046450">
    <property type="entry name" value="PA_dom_sf"/>
</dbReference>
<dbReference type="GO" id="GO:0006508">
    <property type="term" value="P:proteolysis"/>
    <property type="evidence" value="ECO:0007669"/>
    <property type="project" value="UniProtKB-KW"/>
</dbReference>
<dbReference type="InterPro" id="IPR023827">
    <property type="entry name" value="Peptidase_S8_Asp-AS"/>
</dbReference>
<keyword evidence="2" id="KW-0134">Cell wall</keyword>
<proteinExistence type="inferred from homology"/>
<dbReference type="Gene3D" id="3.40.50.200">
    <property type="entry name" value="Peptidase S8/S53 domain"/>
    <property type="match status" value="1"/>
</dbReference>
<comment type="similarity">
    <text evidence="1 8 9">Belongs to the peptidase S8 family.</text>
</comment>
<gene>
    <name evidence="15" type="ORF">ABID49_001330</name>
</gene>
<dbReference type="GO" id="GO:0008233">
    <property type="term" value="F:peptidase activity"/>
    <property type="evidence" value="ECO:0007669"/>
    <property type="project" value="UniProtKB-KW"/>
</dbReference>
<feature type="domain" description="Peptidase S8/S53" evidence="12">
    <location>
        <begin position="206"/>
        <end position="652"/>
    </location>
</feature>
<feature type="domain" description="Inhibitor I9" evidence="14">
    <location>
        <begin position="79"/>
        <end position="172"/>
    </location>
</feature>
<dbReference type="InterPro" id="IPR000209">
    <property type="entry name" value="Peptidase_S8/S53_dom"/>
</dbReference>
<dbReference type="Proteomes" id="UP001549099">
    <property type="component" value="Unassembled WGS sequence"/>
</dbReference>
<evidence type="ECO:0000259" key="13">
    <source>
        <dbReference type="Pfam" id="PF02225"/>
    </source>
</evidence>
<name>A0ABV2GAX0_9BACL</name>
<dbReference type="Gene3D" id="2.60.40.10">
    <property type="entry name" value="Immunoglobulins"/>
    <property type="match status" value="1"/>
</dbReference>
<evidence type="ECO:0000256" key="8">
    <source>
        <dbReference type="PROSITE-ProRule" id="PRU01240"/>
    </source>
</evidence>
<feature type="active site" description="Charge relay system" evidence="8">
    <location>
        <position position="603"/>
    </location>
</feature>
<keyword evidence="3" id="KW-0964">Secreted</keyword>
<sequence length="1202" mass="126074">MKKTKRLSLFLVVLMVLSLILPAGAFAKSADGLPKGPKQSESTLLQKQVIAEQQAAKTGLPRLHPDLQKLSGSQEVSVIIQLSEDPVAVAEGKKKLKKLPYQASERAKQVHAIKAEQATAKKAMKAKKLLVKEGYSYETVLNGFSATVKADDLDKLLDIPGIRLVEPNAVREALEVPADAGSPDGTADESNSFLEIGRLWDKGLKGQTVKVGVLDTGIDYNHPAFKDNYAGGWNFVPHDQRYARPRADNDPMETTPKDRASGTPEFNSTGSSFYTSHGTHVAGIIAGQANNAYGVAGIAPEVELHAYRVLGGYGSGSTDGIIAAIEKSVEEGMDVINLSLGGGSNTSISADSFAINNAMLKGTIAVIATGNSGPNRGTMGTPATSTLGIAVGNTTQPESHFSADVNMKADGFAKTVHMNLMATEFGTDPDEKLQGEFAVAAIPGFGKETDYAGVDVAGKVALVSRGEIPFVDKIEAAKNHGAAAVLIHNFAGGSNAPGISDVYLGDDFDFIPTFDMSQTDGDAFRAALAGGKGTVTFGAVQETKTAGDEVNSSSSRGPSVPTFDIKPDVSAPGTNIMAAIPAYKSDFPDADYSKAFGRKTGTSMATPQVAGVAALIKQANPDWTPFDVKVALSNTAKLLDVKKYDVFSQGAGRVQPYEAAFPEALAYSYDQTDADGKGTIVDNVKGTVTFGTLTEVKDRDVTVKKTVKVKDVKGNGGDYSVDVRTTKAFGQAAVSVDKSSFKLNGEQELTVTLTAPKAATKAGDELLGYIVISGPGTELSLPFAASFAPTPPTAIESMNITKTDLSFNGDGVNDTADLTFKVTGDLGVNYIELWDLADPDGGAYGDGYIGYLHAGNSLPAGSYRLGIDGQYFPWGEDAPAIIPDGVYTIDMTAQTVSGNPPLVDNSVGPIFVKSTAPEVETSVDGTVVSGRVIDKYLDYKALLAEYGVTVNLNSKLGGFIEVTDAQGDNISFEMVTFNQDGTFSVDLGAAAESGKKAVMTVADAAGNTTESVVFEKEDAPEEPEQPEQPESPVVTVPDQDLNAQLVDKKAKEVTVDVAEFGGNGKLDIALGEDQLDRIIAAKKGITVSAEGLSFTADKKLVERMGAAAGGITIALGKSATDEKSTISDSYSIHFLDKSGNEVNTGKNKDKFDVTLPVDLSGVGKTNKLTVKDSESGNVYKLKVKNGEAAFTADGPGTFTAFN</sequence>
<organism evidence="15 16">
    <name type="scientific">Bhargavaea ullalensis</name>
    <dbReference type="NCBI Taxonomy" id="1265685"/>
    <lineage>
        <taxon>Bacteria</taxon>
        <taxon>Bacillati</taxon>
        <taxon>Bacillota</taxon>
        <taxon>Bacilli</taxon>
        <taxon>Bacillales</taxon>
        <taxon>Caryophanaceae</taxon>
        <taxon>Bhargavaea</taxon>
    </lineage>
</organism>
<evidence type="ECO:0000256" key="9">
    <source>
        <dbReference type="RuleBase" id="RU003355"/>
    </source>
</evidence>
<keyword evidence="5 11" id="KW-0732">Signal</keyword>
<evidence type="ECO:0000313" key="15">
    <source>
        <dbReference type="EMBL" id="MET3575425.1"/>
    </source>
</evidence>
<evidence type="ECO:0000256" key="5">
    <source>
        <dbReference type="ARBA" id="ARBA00022729"/>
    </source>
</evidence>
<evidence type="ECO:0000256" key="7">
    <source>
        <dbReference type="ARBA" id="ARBA00022825"/>
    </source>
</evidence>
<protein>
    <submittedName>
        <fullName evidence="15">Subtilisin family serine protease</fullName>
    </submittedName>
</protein>
<dbReference type="PROSITE" id="PS00138">
    <property type="entry name" value="SUBTILASE_SER"/>
    <property type="match status" value="1"/>
</dbReference>
<dbReference type="InterPro" id="IPR050131">
    <property type="entry name" value="Peptidase_S8_subtilisin-like"/>
</dbReference>
<keyword evidence="4 8" id="KW-0645">Protease</keyword>
<feature type="active site" description="Charge relay system" evidence="8">
    <location>
        <position position="215"/>
    </location>
</feature>
<feature type="region of interest" description="Disordered" evidence="10">
    <location>
        <begin position="244"/>
        <end position="265"/>
    </location>
</feature>
<comment type="caution">
    <text evidence="15">The sequence shown here is derived from an EMBL/GenBank/DDBJ whole genome shotgun (WGS) entry which is preliminary data.</text>
</comment>
<evidence type="ECO:0000256" key="4">
    <source>
        <dbReference type="ARBA" id="ARBA00022670"/>
    </source>
</evidence>
<dbReference type="CDD" id="cd02133">
    <property type="entry name" value="PA_C5a_like"/>
    <property type="match status" value="1"/>
</dbReference>
<feature type="compositionally biased region" description="Basic and acidic residues" evidence="10">
    <location>
        <begin position="244"/>
        <end position="260"/>
    </location>
</feature>
<dbReference type="RefSeq" id="WP_354196581.1">
    <property type="nucleotide sequence ID" value="NZ_JBEPLW010000007.1"/>
</dbReference>
<evidence type="ECO:0000256" key="11">
    <source>
        <dbReference type="SAM" id="SignalP"/>
    </source>
</evidence>
<accession>A0ABV2GAX0</accession>
<dbReference type="PANTHER" id="PTHR43806">
    <property type="entry name" value="PEPTIDASE S8"/>
    <property type="match status" value="1"/>
</dbReference>
<dbReference type="InterPro" id="IPR003137">
    <property type="entry name" value="PA_domain"/>
</dbReference>
<feature type="signal peptide" evidence="11">
    <location>
        <begin position="1"/>
        <end position="27"/>
    </location>
</feature>
<dbReference type="Pfam" id="PF05922">
    <property type="entry name" value="Inhibitor_I9"/>
    <property type="match status" value="1"/>
</dbReference>
<dbReference type="PRINTS" id="PR00723">
    <property type="entry name" value="SUBTILISIN"/>
</dbReference>
<feature type="domain" description="PA" evidence="13">
    <location>
        <begin position="447"/>
        <end position="523"/>
    </location>
</feature>
<dbReference type="InterPro" id="IPR023828">
    <property type="entry name" value="Peptidase_S8_Ser-AS"/>
</dbReference>
<dbReference type="PROSITE" id="PS00136">
    <property type="entry name" value="SUBTILASE_ASP"/>
    <property type="match status" value="1"/>
</dbReference>
<evidence type="ECO:0000256" key="2">
    <source>
        <dbReference type="ARBA" id="ARBA00022512"/>
    </source>
</evidence>
<dbReference type="InterPro" id="IPR022398">
    <property type="entry name" value="Peptidase_S8_His-AS"/>
</dbReference>
<dbReference type="PROSITE" id="PS00137">
    <property type="entry name" value="SUBTILASE_HIS"/>
    <property type="match status" value="1"/>
</dbReference>
<feature type="chain" id="PRO_5045926371" evidence="11">
    <location>
        <begin position="28"/>
        <end position="1202"/>
    </location>
</feature>
<evidence type="ECO:0000313" key="16">
    <source>
        <dbReference type="Proteomes" id="UP001549099"/>
    </source>
</evidence>
<dbReference type="InterPro" id="IPR015500">
    <property type="entry name" value="Peptidase_S8_subtilisin-rel"/>
</dbReference>
<dbReference type="PROSITE" id="PS51892">
    <property type="entry name" value="SUBTILASE"/>
    <property type="match status" value="1"/>
</dbReference>
<evidence type="ECO:0000259" key="12">
    <source>
        <dbReference type="Pfam" id="PF00082"/>
    </source>
</evidence>
<evidence type="ECO:0000256" key="3">
    <source>
        <dbReference type="ARBA" id="ARBA00022525"/>
    </source>
</evidence>
<dbReference type="InterPro" id="IPR036852">
    <property type="entry name" value="Peptidase_S8/S53_dom_sf"/>
</dbReference>
<dbReference type="InterPro" id="IPR010259">
    <property type="entry name" value="S8pro/Inhibitor_I9"/>
</dbReference>
<reference evidence="15 16" key="1">
    <citation type="submission" date="2024-06" db="EMBL/GenBank/DDBJ databases">
        <title>Genomic Encyclopedia of Type Strains, Phase IV (KMG-IV): sequencing the most valuable type-strain genomes for metagenomic binning, comparative biology and taxonomic classification.</title>
        <authorList>
            <person name="Goeker M."/>
        </authorList>
    </citation>
    <scope>NUCLEOTIDE SEQUENCE [LARGE SCALE GENOMIC DNA]</scope>
    <source>
        <strain evidence="15 16">DSM 26128</strain>
    </source>
</reference>
<dbReference type="Gene3D" id="3.50.30.30">
    <property type="match status" value="1"/>
</dbReference>
<keyword evidence="16" id="KW-1185">Reference proteome</keyword>
<dbReference type="InterPro" id="IPR034213">
    <property type="entry name" value="S8_Vpr-like"/>
</dbReference>
<dbReference type="CDD" id="cd07474">
    <property type="entry name" value="Peptidases_S8_subtilisin_Vpr-like"/>
    <property type="match status" value="1"/>
</dbReference>
<dbReference type="PANTHER" id="PTHR43806:SF65">
    <property type="entry name" value="SERINE PROTEASE APRX"/>
    <property type="match status" value="1"/>
</dbReference>
<dbReference type="SUPFAM" id="SSF52743">
    <property type="entry name" value="Subtilisin-like"/>
    <property type="match status" value="1"/>
</dbReference>
<evidence type="ECO:0000256" key="6">
    <source>
        <dbReference type="ARBA" id="ARBA00022801"/>
    </source>
</evidence>
<dbReference type="EMBL" id="JBEPLW010000007">
    <property type="protein sequence ID" value="MET3575425.1"/>
    <property type="molecule type" value="Genomic_DNA"/>
</dbReference>
<feature type="active site" description="Charge relay system" evidence="8">
    <location>
        <position position="277"/>
    </location>
</feature>
<keyword evidence="7 8" id="KW-0720">Serine protease</keyword>
<dbReference type="SUPFAM" id="SSF52025">
    <property type="entry name" value="PA domain"/>
    <property type="match status" value="1"/>
</dbReference>
<dbReference type="InterPro" id="IPR013783">
    <property type="entry name" value="Ig-like_fold"/>
</dbReference>
<keyword evidence="6 8" id="KW-0378">Hydrolase</keyword>